<dbReference type="EMBL" id="QQXL01000009">
    <property type="protein sequence ID" value="RKW69438.1"/>
    <property type="molecule type" value="Genomic_DNA"/>
</dbReference>
<sequence>MSVLIDPPLWPAHGTFFSHLVSDSSVDELHAFATEAGLPPGAFDRDHYDVPLREHERLVSLGAEPVSAGELTRRLIRGGVRVPARERPDRHDAWLRRRFDELLPGRSEVREPLLARWSEPHRHYHDRRHLSEVLRSLDWLAAQELDQASHASTRDTVLVAQLAGWWHDAVYQGVAGQDEQESAALARRDLAEPDADRAAGAPSAAVVQRVSDAILMTVEHLPGGDPAQTLLNDADLRVLARPEASYDRYVAQVRRDYAHVEDADFARGRAQVLRSLLGGERLYVTQAGHQAWEATARANLERELRGLES</sequence>
<dbReference type="Pfam" id="PF13223">
    <property type="entry name" value="DUF4031"/>
    <property type="match status" value="1"/>
</dbReference>
<protein>
    <submittedName>
        <fullName evidence="2">DUF4031 domain-containing protein</fullName>
    </submittedName>
</protein>
<evidence type="ECO:0000313" key="2">
    <source>
        <dbReference type="EMBL" id="RKW69438.1"/>
    </source>
</evidence>
<dbReference type="SUPFAM" id="SSF109604">
    <property type="entry name" value="HD-domain/PDEase-like"/>
    <property type="match status" value="1"/>
</dbReference>
<dbReference type="Proteomes" id="UP000273119">
    <property type="component" value="Unassembled WGS sequence"/>
</dbReference>
<evidence type="ECO:0000259" key="1">
    <source>
        <dbReference type="Pfam" id="PF13223"/>
    </source>
</evidence>
<gene>
    <name evidence="2" type="ORF">DWQ67_12835</name>
</gene>
<feature type="domain" description="DUF4031" evidence="1">
    <location>
        <begin position="3"/>
        <end position="76"/>
    </location>
</feature>
<accession>A0A496PG96</accession>
<dbReference type="PANTHER" id="PTHR21174">
    <property type="match status" value="1"/>
</dbReference>
<reference evidence="2 3" key="1">
    <citation type="submission" date="2018-07" db="EMBL/GenBank/DDBJ databases">
        <title>Arthrobacter sp. nov., isolated from raw cow's milk with high bacterial count.</title>
        <authorList>
            <person name="Hahne J."/>
            <person name="Isele D."/>
            <person name="Lipski A."/>
        </authorList>
    </citation>
    <scope>NUCLEOTIDE SEQUENCE [LARGE SCALE GENOMIC DNA]</scope>
    <source>
        <strain evidence="2 3">JZ R-183</strain>
    </source>
</reference>
<dbReference type="AlphaFoldDB" id="A0A496PG96"/>
<dbReference type="InterPro" id="IPR009218">
    <property type="entry name" value="HD_phosphohydro"/>
</dbReference>
<keyword evidence="3" id="KW-1185">Reference proteome</keyword>
<name>A0A496PG96_9MICC</name>
<evidence type="ECO:0000313" key="3">
    <source>
        <dbReference type="Proteomes" id="UP000273119"/>
    </source>
</evidence>
<dbReference type="RefSeq" id="WP_121486009.1">
    <property type="nucleotide sequence ID" value="NZ_QQXL01000009.1"/>
</dbReference>
<dbReference type="InterPro" id="IPR025109">
    <property type="entry name" value="DUF4031"/>
</dbReference>
<comment type="caution">
    <text evidence="2">The sequence shown here is derived from an EMBL/GenBank/DDBJ whole genome shotgun (WGS) entry which is preliminary data.</text>
</comment>
<proteinExistence type="predicted"/>
<organism evidence="2 3">
    <name type="scientific">Galactobacter caseinivorans</name>
    <dbReference type="NCBI Taxonomy" id="2676123"/>
    <lineage>
        <taxon>Bacteria</taxon>
        <taxon>Bacillati</taxon>
        <taxon>Actinomycetota</taxon>
        <taxon>Actinomycetes</taxon>
        <taxon>Micrococcales</taxon>
        <taxon>Micrococcaceae</taxon>
        <taxon>Galactobacter</taxon>
    </lineage>
</organism>
<dbReference type="PANTHER" id="PTHR21174:SF0">
    <property type="entry name" value="HD PHOSPHOHYDROLASE FAMILY PROTEIN-RELATED"/>
    <property type="match status" value="1"/>
</dbReference>